<dbReference type="PANTHER" id="PTHR38384">
    <property type="entry name" value="MEMBRANE LIPOPROTEIN-RELATED"/>
    <property type="match status" value="1"/>
</dbReference>
<feature type="transmembrane region" description="Helical" evidence="1">
    <location>
        <begin position="6"/>
        <end position="26"/>
    </location>
</feature>
<keyword evidence="1" id="KW-1133">Transmembrane helix</keyword>
<reference evidence="2 3" key="1">
    <citation type="submission" date="2019-01" db="EMBL/GenBank/DDBJ databases">
        <title>Sequencing of cultivated peanut Arachis hypogaea provides insights into genome evolution and oil improvement.</title>
        <authorList>
            <person name="Chen X."/>
        </authorList>
    </citation>
    <scope>NUCLEOTIDE SEQUENCE [LARGE SCALE GENOMIC DNA]</scope>
    <source>
        <strain evidence="3">cv. Fuhuasheng</strain>
        <tissue evidence="2">Leaves</tissue>
    </source>
</reference>
<keyword evidence="1" id="KW-0812">Transmembrane</keyword>
<dbReference type="PANTHER" id="PTHR38384:SF2">
    <property type="entry name" value="MEMBRANE LIPOPROTEIN"/>
    <property type="match status" value="1"/>
</dbReference>
<keyword evidence="3" id="KW-1185">Reference proteome</keyword>
<sequence>MEKKLTLLQTVATAGVFSAISFWYGFMFGRESSRKELSQLIEDLRNGNPSSSCSVSISSGNWLYLPESWGPLVPHSFFPMASAAAAKDAFIYCIRKKLCCVTYHDNTAQVISESVMEALHVVRVNLEGSPSFQHRHGITP</sequence>
<organism evidence="2 3">
    <name type="scientific">Arachis hypogaea</name>
    <name type="common">Peanut</name>
    <dbReference type="NCBI Taxonomy" id="3818"/>
    <lineage>
        <taxon>Eukaryota</taxon>
        <taxon>Viridiplantae</taxon>
        <taxon>Streptophyta</taxon>
        <taxon>Embryophyta</taxon>
        <taxon>Tracheophyta</taxon>
        <taxon>Spermatophyta</taxon>
        <taxon>Magnoliopsida</taxon>
        <taxon>eudicotyledons</taxon>
        <taxon>Gunneridae</taxon>
        <taxon>Pentapetalae</taxon>
        <taxon>rosids</taxon>
        <taxon>fabids</taxon>
        <taxon>Fabales</taxon>
        <taxon>Fabaceae</taxon>
        <taxon>Papilionoideae</taxon>
        <taxon>50 kb inversion clade</taxon>
        <taxon>dalbergioids sensu lato</taxon>
        <taxon>Dalbergieae</taxon>
        <taxon>Pterocarpus clade</taxon>
        <taxon>Arachis</taxon>
    </lineage>
</organism>
<evidence type="ECO:0000313" key="2">
    <source>
        <dbReference type="EMBL" id="RYR29131.1"/>
    </source>
</evidence>
<comment type="caution">
    <text evidence="2">The sequence shown here is derived from an EMBL/GenBank/DDBJ whole genome shotgun (WGS) entry which is preliminary data.</text>
</comment>
<accession>A0A445ARU5</accession>
<protein>
    <submittedName>
        <fullName evidence="2">Uncharacterized protein</fullName>
    </submittedName>
</protein>
<name>A0A445ARU5_ARAHY</name>
<gene>
    <name evidence="2" type="ORF">Ahy_B01g053443</name>
</gene>
<evidence type="ECO:0000256" key="1">
    <source>
        <dbReference type="SAM" id="Phobius"/>
    </source>
</evidence>
<keyword evidence="1" id="KW-0472">Membrane</keyword>
<evidence type="ECO:0000313" key="3">
    <source>
        <dbReference type="Proteomes" id="UP000289738"/>
    </source>
</evidence>
<dbReference type="EMBL" id="SDMP01000011">
    <property type="protein sequence ID" value="RYR29131.1"/>
    <property type="molecule type" value="Genomic_DNA"/>
</dbReference>
<proteinExistence type="predicted"/>
<dbReference type="AlphaFoldDB" id="A0A445ARU5"/>
<dbReference type="Proteomes" id="UP000289738">
    <property type="component" value="Chromosome B01"/>
</dbReference>